<name>A0A0C3AYA0_9AGAM</name>
<evidence type="ECO:0000313" key="5">
    <source>
        <dbReference type="Proteomes" id="UP000053989"/>
    </source>
</evidence>
<feature type="region of interest" description="Disordered" evidence="2">
    <location>
        <begin position="86"/>
        <end position="215"/>
    </location>
</feature>
<feature type="region of interest" description="Disordered" evidence="2">
    <location>
        <begin position="242"/>
        <end position="306"/>
    </location>
</feature>
<dbReference type="STRING" id="1036808.A0A0C3AYA0"/>
<keyword evidence="1" id="KW-0862">Zinc</keyword>
<feature type="compositionally biased region" description="Low complexity" evidence="2">
    <location>
        <begin position="351"/>
        <end position="364"/>
    </location>
</feature>
<dbReference type="AlphaFoldDB" id="A0A0C3AYA0"/>
<evidence type="ECO:0000256" key="1">
    <source>
        <dbReference type="PROSITE-ProRule" id="PRU00042"/>
    </source>
</evidence>
<dbReference type="GO" id="GO:0008270">
    <property type="term" value="F:zinc ion binding"/>
    <property type="evidence" value="ECO:0007669"/>
    <property type="project" value="UniProtKB-KW"/>
</dbReference>
<evidence type="ECO:0000259" key="3">
    <source>
        <dbReference type="PROSITE" id="PS50157"/>
    </source>
</evidence>
<dbReference type="InParanoid" id="A0A0C3AYA0"/>
<feature type="domain" description="C2H2-type" evidence="3">
    <location>
        <begin position="38"/>
        <end position="66"/>
    </location>
</feature>
<feature type="region of interest" description="Disordered" evidence="2">
    <location>
        <begin position="1"/>
        <end position="40"/>
    </location>
</feature>
<evidence type="ECO:0000256" key="2">
    <source>
        <dbReference type="SAM" id="MobiDB-lite"/>
    </source>
</evidence>
<keyword evidence="1" id="KW-0479">Metal-binding</keyword>
<protein>
    <recommendedName>
        <fullName evidence="3">C2H2-type domain-containing protein</fullName>
    </recommendedName>
</protein>
<sequence length="408" mass="43747">MVRQTKQTPDDKKESHKKKTAPPNDRHPKKKTNESTAWPCKINGCNKLFAREADLKRHQRTTKLHSVPSFACPQCDATFTRTDALRRHQKSRHNGVVIEPSDPDRRRDTANDDPQSSTGQPKSRSRSPSSKDKENPTIHTPSSLPPTTHPPGGSQSYYRQHTLPGVILPPPPPGMLVDGQYPGLPTSATRLHQATWSHPHSPWADGSQPPPHHSHMIPIGYPPPHPGAAYYPSPYYRTNMIPPPHPDLIPHSPPHPHQPSNSIGSPDTGGSSSSRTRSPADRDSVGVGPVIDPSLDVGAPTDGKTPIPLEIAVSAVLNSVSAERESSIGSTGATSGHAAQASEEDEPKTTAASGGDLSSASDVSNSNALGSTLERPPEMEQMLTEDGEPMLNPAELLTQESLASPPPS</sequence>
<feature type="compositionally biased region" description="Low complexity" evidence="2">
    <location>
        <begin position="258"/>
        <end position="277"/>
    </location>
</feature>
<feature type="compositionally biased region" description="Polar residues" evidence="2">
    <location>
        <begin position="319"/>
        <end position="334"/>
    </location>
</feature>
<gene>
    <name evidence="4" type="ORF">SCLCIDRAFT_494343</name>
</gene>
<feature type="region of interest" description="Disordered" evidence="2">
    <location>
        <begin position="319"/>
        <end position="408"/>
    </location>
</feature>
<feature type="domain" description="C2H2-type" evidence="3">
    <location>
        <begin position="70"/>
        <end position="95"/>
    </location>
</feature>
<dbReference type="PROSITE" id="PS50157">
    <property type="entry name" value="ZINC_FINGER_C2H2_2"/>
    <property type="match status" value="2"/>
</dbReference>
<dbReference type="Proteomes" id="UP000053989">
    <property type="component" value="Unassembled WGS sequence"/>
</dbReference>
<reference evidence="4 5" key="1">
    <citation type="submission" date="2014-04" db="EMBL/GenBank/DDBJ databases">
        <authorList>
            <consortium name="DOE Joint Genome Institute"/>
            <person name="Kuo A."/>
            <person name="Kohler A."/>
            <person name="Nagy L.G."/>
            <person name="Floudas D."/>
            <person name="Copeland A."/>
            <person name="Barry K.W."/>
            <person name="Cichocki N."/>
            <person name="Veneault-Fourrey C."/>
            <person name="LaButti K."/>
            <person name="Lindquist E.A."/>
            <person name="Lipzen A."/>
            <person name="Lundell T."/>
            <person name="Morin E."/>
            <person name="Murat C."/>
            <person name="Sun H."/>
            <person name="Tunlid A."/>
            <person name="Henrissat B."/>
            <person name="Grigoriev I.V."/>
            <person name="Hibbett D.S."/>
            <person name="Martin F."/>
            <person name="Nordberg H.P."/>
            <person name="Cantor M.N."/>
            <person name="Hua S.X."/>
        </authorList>
    </citation>
    <scope>NUCLEOTIDE SEQUENCE [LARGE SCALE GENOMIC DNA]</scope>
    <source>
        <strain evidence="4 5">Foug A</strain>
    </source>
</reference>
<dbReference type="Pfam" id="PF00096">
    <property type="entry name" value="zf-C2H2"/>
    <property type="match status" value="2"/>
</dbReference>
<evidence type="ECO:0000313" key="4">
    <source>
        <dbReference type="EMBL" id="KIM69957.1"/>
    </source>
</evidence>
<dbReference type="EMBL" id="KN822005">
    <property type="protein sequence ID" value="KIM69957.1"/>
    <property type="molecule type" value="Genomic_DNA"/>
</dbReference>
<dbReference type="SUPFAM" id="SSF57667">
    <property type="entry name" value="beta-beta-alpha zinc fingers"/>
    <property type="match status" value="1"/>
</dbReference>
<dbReference type="OrthoDB" id="8922241at2759"/>
<dbReference type="InterPro" id="IPR036236">
    <property type="entry name" value="Znf_C2H2_sf"/>
</dbReference>
<keyword evidence="1" id="KW-0863">Zinc-finger</keyword>
<keyword evidence="5" id="KW-1185">Reference proteome</keyword>
<proteinExistence type="predicted"/>
<dbReference type="Gene3D" id="3.30.160.60">
    <property type="entry name" value="Classic Zinc Finger"/>
    <property type="match status" value="2"/>
</dbReference>
<organism evidence="4 5">
    <name type="scientific">Scleroderma citrinum Foug A</name>
    <dbReference type="NCBI Taxonomy" id="1036808"/>
    <lineage>
        <taxon>Eukaryota</taxon>
        <taxon>Fungi</taxon>
        <taxon>Dikarya</taxon>
        <taxon>Basidiomycota</taxon>
        <taxon>Agaricomycotina</taxon>
        <taxon>Agaricomycetes</taxon>
        <taxon>Agaricomycetidae</taxon>
        <taxon>Boletales</taxon>
        <taxon>Sclerodermatineae</taxon>
        <taxon>Sclerodermataceae</taxon>
        <taxon>Scleroderma</taxon>
    </lineage>
</organism>
<dbReference type="PROSITE" id="PS00028">
    <property type="entry name" value="ZINC_FINGER_C2H2_1"/>
    <property type="match status" value="1"/>
</dbReference>
<reference evidence="5" key="2">
    <citation type="submission" date="2015-01" db="EMBL/GenBank/DDBJ databases">
        <title>Evolutionary Origins and Diversification of the Mycorrhizal Mutualists.</title>
        <authorList>
            <consortium name="DOE Joint Genome Institute"/>
            <consortium name="Mycorrhizal Genomics Consortium"/>
            <person name="Kohler A."/>
            <person name="Kuo A."/>
            <person name="Nagy L.G."/>
            <person name="Floudas D."/>
            <person name="Copeland A."/>
            <person name="Barry K.W."/>
            <person name="Cichocki N."/>
            <person name="Veneault-Fourrey C."/>
            <person name="LaButti K."/>
            <person name="Lindquist E.A."/>
            <person name="Lipzen A."/>
            <person name="Lundell T."/>
            <person name="Morin E."/>
            <person name="Murat C."/>
            <person name="Riley R."/>
            <person name="Ohm R."/>
            <person name="Sun H."/>
            <person name="Tunlid A."/>
            <person name="Henrissat B."/>
            <person name="Grigoriev I.V."/>
            <person name="Hibbett D.S."/>
            <person name="Martin F."/>
        </authorList>
    </citation>
    <scope>NUCLEOTIDE SEQUENCE [LARGE SCALE GENOMIC DNA]</scope>
    <source>
        <strain evidence="5">Foug A</strain>
    </source>
</reference>
<dbReference type="SMART" id="SM00355">
    <property type="entry name" value="ZnF_C2H2"/>
    <property type="match status" value="2"/>
</dbReference>
<accession>A0A0C3AYA0</accession>
<feature type="compositionally biased region" description="Polar residues" evidence="2">
    <location>
        <begin position="186"/>
        <end position="198"/>
    </location>
</feature>
<feature type="compositionally biased region" description="Pro residues" evidence="2">
    <location>
        <begin position="242"/>
        <end position="257"/>
    </location>
</feature>
<dbReference type="HOGENOM" id="CLU_045855_0_0_1"/>
<dbReference type="InterPro" id="IPR013087">
    <property type="entry name" value="Znf_C2H2_type"/>
</dbReference>